<dbReference type="PIRSF" id="PIRSF000709">
    <property type="entry name" value="6PFK_2-Ptase"/>
    <property type="match status" value="1"/>
</dbReference>
<evidence type="ECO:0000256" key="1">
    <source>
        <dbReference type="PIRSR" id="PIRSR613078-1"/>
    </source>
</evidence>
<evidence type="ECO:0000256" key="2">
    <source>
        <dbReference type="PIRSR" id="PIRSR613078-2"/>
    </source>
</evidence>
<evidence type="ECO:0008006" key="5">
    <source>
        <dbReference type="Google" id="ProtNLM"/>
    </source>
</evidence>
<proteinExistence type="predicted"/>
<accession>A0A0P6XAJ5</accession>
<organism evidence="3 4">
    <name type="scientific">Ornatilinea apprima</name>
    <dbReference type="NCBI Taxonomy" id="1134406"/>
    <lineage>
        <taxon>Bacteria</taxon>
        <taxon>Bacillati</taxon>
        <taxon>Chloroflexota</taxon>
        <taxon>Anaerolineae</taxon>
        <taxon>Anaerolineales</taxon>
        <taxon>Anaerolineaceae</taxon>
        <taxon>Ornatilinea</taxon>
    </lineage>
</organism>
<dbReference type="OrthoDB" id="9782128at2"/>
<dbReference type="PATRIC" id="fig|1134406.4.peg.275"/>
<dbReference type="SUPFAM" id="SSF53254">
    <property type="entry name" value="Phosphoglycerate mutase-like"/>
    <property type="match status" value="1"/>
</dbReference>
<gene>
    <name evidence="3" type="ORF">ADN00_04570</name>
</gene>
<dbReference type="CDD" id="cd07067">
    <property type="entry name" value="HP_PGM_like"/>
    <property type="match status" value="1"/>
</dbReference>
<dbReference type="Pfam" id="PF00300">
    <property type="entry name" value="His_Phos_1"/>
    <property type="match status" value="1"/>
</dbReference>
<dbReference type="GO" id="GO:0016791">
    <property type="term" value="F:phosphatase activity"/>
    <property type="evidence" value="ECO:0007669"/>
    <property type="project" value="TreeGrafter"/>
</dbReference>
<dbReference type="STRING" id="1134406.ADN00_04570"/>
<dbReference type="RefSeq" id="WP_075061775.1">
    <property type="nucleotide sequence ID" value="NZ_LGCL01000015.1"/>
</dbReference>
<evidence type="ECO:0000313" key="4">
    <source>
        <dbReference type="Proteomes" id="UP000050417"/>
    </source>
</evidence>
<protein>
    <recommendedName>
        <fullName evidence="5">Phosphoglycerate mutase</fullName>
    </recommendedName>
</protein>
<evidence type="ECO:0000313" key="3">
    <source>
        <dbReference type="EMBL" id="KPL79136.1"/>
    </source>
</evidence>
<dbReference type="PANTHER" id="PTHR48100">
    <property type="entry name" value="BROAD-SPECIFICITY PHOSPHATASE YOR283W-RELATED"/>
    <property type="match status" value="1"/>
</dbReference>
<dbReference type="AlphaFoldDB" id="A0A0P6XAJ5"/>
<dbReference type="InterPro" id="IPR029033">
    <property type="entry name" value="His_PPase_superfam"/>
</dbReference>
<name>A0A0P6XAJ5_9CHLR</name>
<feature type="active site" description="Tele-phosphohistidine intermediate" evidence="1">
    <location>
        <position position="9"/>
    </location>
</feature>
<sequence length="209" mass="23075">MPTILLIRHGENDMLKKGLAGRLPAIHLNEAGQRQAQEIASALAAAPIKAIYSSPMERALETAQPLAQAKGLEVQVLAGLNEVDFGDWQGASYTDLQKEALWKQVQEDAQAVRFPGGETLVEVQQRAVAEIERLAAESGEKDVVACFTHGDVVRLLTAHYLNMALNDFQRLLTFTASITTLHFDGVLPRVLNYNQVVNFNWPEEEEKQG</sequence>
<dbReference type="Proteomes" id="UP000050417">
    <property type="component" value="Unassembled WGS sequence"/>
</dbReference>
<dbReference type="InterPro" id="IPR013078">
    <property type="entry name" value="His_Pase_superF_clade-1"/>
</dbReference>
<dbReference type="SMART" id="SM00855">
    <property type="entry name" value="PGAM"/>
    <property type="match status" value="1"/>
</dbReference>
<dbReference type="InterPro" id="IPR050275">
    <property type="entry name" value="PGM_Phosphatase"/>
</dbReference>
<dbReference type="GO" id="GO:0005737">
    <property type="term" value="C:cytoplasm"/>
    <property type="evidence" value="ECO:0007669"/>
    <property type="project" value="TreeGrafter"/>
</dbReference>
<keyword evidence="4" id="KW-1185">Reference proteome</keyword>
<reference evidence="3 4" key="1">
    <citation type="submission" date="2015-07" db="EMBL/GenBank/DDBJ databases">
        <title>Genome sequence of Ornatilinea apprima DSM 23815.</title>
        <authorList>
            <person name="Hemp J."/>
            <person name="Ward L.M."/>
            <person name="Pace L.A."/>
            <person name="Fischer W.W."/>
        </authorList>
    </citation>
    <scope>NUCLEOTIDE SEQUENCE [LARGE SCALE GENOMIC DNA]</scope>
    <source>
        <strain evidence="3 4">P3M-1</strain>
    </source>
</reference>
<dbReference type="PANTHER" id="PTHR48100:SF62">
    <property type="entry name" value="GLUCOSYL-3-PHOSPHOGLYCERATE PHOSPHATASE"/>
    <property type="match status" value="1"/>
</dbReference>
<dbReference type="Gene3D" id="3.40.50.1240">
    <property type="entry name" value="Phosphoglycerate mutase-like"/>
    <property type="match status" value="1"/>
</dbReference>
<dbReference type="EMBL" id="LGCL01000015">
    <property type="protein sequence ID" value="KPL79136.1"/>
    <property type="molecule type" value="Genomic_DNA"/>
</dbReference>
<comment type="caution">
    <text evidence="3">The sequence shown here is derived from an EMBL/GenBank/DDBJ whole genome shotgun (WGS) entry which is preliminary data.</text>
</comment>
<feature type="binding site" evidence="2">
    <location>
        <position position="58"/>
    </location>
    <ligand>
        <name>substrate</name>
    </ligand>
</feature>
<feature type="active site" description="Proton donor/acceptor" evidence="1">
    <location>
        <position position="82"/>
    </location>
</feature>